<comment type="caution">
    <text evidence="1">The sequence shown here is derived from an EMBL/GenBank/DDBJ whole genome shotgun (WGS) entry which is preliminary data.</text>
</comment>
<reference evidence="1 2" key="1">
    <citation type="submission" date="2024-02" db="EMBL/GenBank/DDBJ databases">
        <authorList>
            <person name="Chen Y."/>
            <person name="Shah S."/>
            <person name="Dougan E. K."/>
            <person name="Thang M."/>
            <person name="Chan C."/>
        </authorList>
    </citation>
    <scope>NUCLEOTIDE SEQUENCE [LARGE SCALE GENOMIC DNA]</scope>
</reference>
<name>A0ABP0PAJ8_9DINO</name>
<proteinExistence type="predicted"/>
<gene>
    <name evidence="1" type="ORF">SCF082_LOCUS35488</name>
</gene>
<accession>A0ABP0PAJ8</accession>
<keyword evidence="2" id="KW-1185">Reference proteome</keyword>
<sequence>MQQGTGRPKSPLALKPAISLSWTLDRLVECSQAELLSQLRELKVQRWERGAATSWHPVLNRFDTILAAYADPVQRAAEGAPSEELVCEVLRVLHDVVFIHQELKGAVDRLRELLQCSELKVLLGALKCLAACPHSRQASPMGIERRLEVLACAGAPSVLGSLGFRDACSIVDYDVGDFSFEIPGSAGTNPSEPSVLKVPVDSAVEDVEAVVGQYEASSQIPTTVRPALTLQLRLWSRARTLEGRREVAAISLLAICNAVKHIGPHVLQQFLQKRPSLLSELCELLQSLQAIGPDAGVAALKVAAAILDSRFGQ</sequence>
<feature type="non-terminal residue" evidence="1">
    <location>
        <position position="313"/>
    </location>
</feature>
<evidence type="ECO:0000313" key="2">
    <source>
        <dbReference type="Proteomes" id="UP001642464"/>
    </source>
</evidence>
<evidence type="ECO:0000313" key="1">
    <source>
        <dbReference type="EMBL" id="CAK9071987.1"/>
    </source>
</evidence>
<organism evidence="1 2">
    <name type="scientific">Durusdinium trenchii</name>
    <dbReference type="NCBI Taxonomy" id="1381693"/>
    <lineage>
        <taxon>Eukaryota</taxon>
        <taxon>Sar</taxon>
        <taxon>Alveolata</taxon>
        <taxon>Dinophyceae</taxon>
        <taxon>Suessiales</taxon>
        <taxon>Symbiodiniaceae</taxon>
        <taxon>Durusdinium</taxon>
    </lineage>
</organism>
<protein>
    <submittedName>
        <fullName evidence="1">Uncharacterized protein</fullName>
    </submittedName>
</protein>
<dbReference type="EMBL" id="CAXAMM010033891">
    <property type="protein sequence ID" value="CAK9071987.1"/>
    <property type="molecule type" value="Genomic_DNA"/>
</dbReference>
<dbReference type="Proteomes" id="UP001642464">
    <property type="component" value="Unassembled WGS sequence"/>
</dbReference>